<protein>
    <submittedName>
        <fullName evidence="3">Uncharacterized protein</fullName>
    </submittedName>
</protein>
<feature type="compositionally biased region" description="Polar residues" evidence="1">
    <location>
        <begin position="71"/>
        <end position="85"/>
    </location>
</feature>
<evidence type="ECO:0000256" key="2">
    <source>
        <dbReference type="SAM" id="Phobius"/>
    </source>
</evidence>
<organism evidence="3 4">
    <name type="scientific">Cryptococcus neoformans Tu259-1</name>
    <dbReference type="NCBI Taxonomy" id="1230072"/>
    <lineage>
        <taxon>Eukaryota</taxon>
        <taxon>Fungi</taxon>
        <taxon>Dikarya</taxon>
        <taxon>Basidiomycota</taxon>
        <taxon>Agaricomycotina</taxon>
        <taxon>Tremellomycetes</taxon>
        <taxon>Tremellales</taxon>
        <taxon>Cryptococcaceae</taxon>
        <taxon>Cryptococcus</taxon>
        <taxon>Cryptococcus neoformans species complex</taxon>
    </lineage>
</organism>
<proteinExistence type="predicted"/>
<gene>
    <name evidence="3" type="ORF">C361_05978</name>
</gene>
<evidence type="ECO:0000313" key="3">
    <source>
        <dbReference type="EMBL" id="OXG13836.1"/>
    </source>
</evidence>
<dbReference type="OrthoDB" id="2565334at2759"/>
<name>A0A854QAX9_CRYNE</name>
<feature type="compositionally biased region" description="Low complexity" evidence="1">
    <location>
        <begin position="24"/>
        <end position="46"/>
    </location>
</feature>
<keyword evidence="2" id="KW-0472">Membrane</keyword>
<accession>A0A854QAX9</accession>
<dbReference type="AlphaFoldDB" id="A0A854QAX9"/>
<sequence length="229" mass="24761">MIMTEKPRLRLDFNSPVCSAPVYSPQTFFSPPSSPPSSFGGFTSSQYSPPFMPSRKSFSGVDSERGEPLSPTMSEKSLGSPTQSSPRILMGAMVSVSPRRNSEELSLEVPGIVLTEPPHLNPRPFPPPKQTVLLAPTSLPLPPPGSSPPVFQGHCQHSSISAKSAHQFSPAFSSFINGTLTPYQQHQGRKSRMKALVMLVVVVVGGWHLWSSLMCEGWSGLVEEAVEAM</sequence>
<comment type="caution">
    <text evidence="3">The sequence shown here is derived from an EMBL/GenBank/DDBJ whole genome shotgun (WGS) entry which is preliminary data.</text>
</comment>
<dbReference type="EMBL" id="AMKT01000078">
    <property type="protein sequence ID" value="OXG13836.1"/>
    <property type="molecule type" value="Genomic_DNA"/>
</dbReference>
<keyword evidence="2" id="KW-1133">Transmembrane helix</keyword>
<evidence type="ECO:0000256" key="1">
    <source>
        <dbReference type="SAM" id="MobiDB-lite"/>
    </source>
</evidence>
<evidence type="ECO:0000313" key="4">
    <source>
        <dbReference type="Proteomes" id="UP000199727"/>
    </source>
</evidence>
<dbReference type="Proteomes" id="UP000199727">
    <property type="component" value="Unassembled WGS sequence"/>
</dbReference>
<reference evidence="3 4" key="1">
    <citation type="submission" date="2017-06" db="EMBL/GenBank/DDBJ databases">
        <title>Global population genomics of the pathogenic fungus Cryptococcus neoformans var. grubii.</title>
        <authorList>
            <person name="Cuomo C."/>
            <person name="Litvintseva A."/>
            <person name="Chen Y."/>
            <person name="Young S."/>
            <person name="Zeng Q."/>
            <person name="Chapman S."/>
            <person name="Gujja S."/>
            <person name="Saif S."/>
            <person name="Birren B."/>
        </authorList>
    </citation>
    <scope>NUCLEOTIDE SEQUENCE [LARGE SCALE GENOMIC DNA]</scope>
    <source>
        <strain evidence="3 4">Tu259-1</strain>
    </source>
</reference>
<feature type="region of interest" description="Disordered" evidence="1">
    <location>
        <begin position="24"/>
        <end position="85"/>
    </location>
</feature>
<keyword evidence="2" id="KW-0812">Transmembrane</keyword>
<feature type="transmembrane region" description="Helical" evidence="2">
    <location>
        <begin position="193"/>
        <end position="210"/>
    </location>
</feature>